<dbReference type="SUPFAM" id="SSF103473">
    <property type="entry name" value="MFS general substrate transporter"/>
    <property type="match status" value="1"/>
</dbReference>
<accession>A0A0L0NP95</accession>
<protein>
    <recommendedName>
        <fullName evidence="9">D-galactonate transporter</fullName>
    </recommendedName>
</protein>
<dbReference type="AlphaFoldDB" id="A0A0L0NP95"/>
<proteinExistence type="predicted"/>
<dbReference type="VEuPathDB" id="FungiDB:QG37_07683"/>
<dbReference type="Gene3D" id="1.20.1250.20">
    <property type="entry name" value="MFS general substrate transporter like domains"/>
    <property type="match status" value="2"/>
</dbReference>
<dbReference type="VEuPathDB" id="FungiDB:CJJ09_001528"/>
<organism evidence="7 8">
    <name type="scientific">Candidozyma auris</name>
    <name type="common">Yeast</name>
    <name type="synonym">Candida auris</name>
    <dbReference type="NCBI Taxonomy" id="498019"/>
    <lineage>
        <taxon>Eukaryota</taxon>
        <taxon>Fungi</taxon>
        <taxon>Dikarya</taxon>
        <taxon>Ascomycota</taxon>
        <taxon>Saccharomycotina</taxon>
        <taxon>Pichiomycetes</taxon>
        <taxon>Metschnikowiaceae</taxon>
        <taxon>Candidozyma</taxon>
    </lineage>
</organism>
<dbReference type="VEuPathDB" id="FungiDB:CJI96_0000411"/>
<keyword evidence="3 6" id="KW-0812">Transmembrane</keyword>
<dbReference type="VEuPathDB" id="FungiDB:CJI97_002616"/>
<comment type="caution">
    <text evidence="7">The sequence shown here is derived from an EMBL/GenBank/DDBJ whole genome shotgun (WGS) entry which is preliminary data.</text>
</comment>
<sequence length="566" mass="64938">MTTDKAVSNRSSELESISFEVPNLVFKKSSLTENIQIEDTLEKESLNEITKNDPSEPNPFSDPFLAKYYGDMYEETKYECRSAFDPHLKWTLEEDKRLMRKVDYRVILSACIMFVSLQINRGNLQEAVADNLLEDMDLDTNEYNLGNTVFLVAFLLAEVPSQIISKALGPDIFIPIQMCAWSIVSMCQGAMHNKAGFLICRALIGAFQGGFIADMVLWLSYFYKSGELPLRLSYFWTATALTKIATSLLAYVILRMRGIGGITGWQWLFIIEGGIGLVIGIWSFYLMVPSAVQTKNKLHPKGWFTEREEKIVVNRILRDDPSKGGMHNRQALTFRQILDAFWDYNLWPIYAIGMLAFMPMNTVLPYMVLAMKNLGFSTFDVNLLTIPSHILQIVGLFFITWLSEKVNERSLVCLSLPLFSIPFLAAMRWWSGTMVDAWVTWFLVTMVLSAPYIHAICVAWVSRNSNSIKSRSVCSALYNMLVQCGRIAAFNIYREDDLPLYKRGNMQLTFIMIALIPIILMTKAYYVWKNKQKKKIWSSMTVEEQQKYILKTLDSGNKRLDFIFDH</sequence>
<dbReference type="PANTHER" id="PTHR43791:SF29">
    <property type="entry name" value="MAJOR FACILITATOR SUPERFAMILY (MFS) PROFILE DOMAIN-CONTAINING PROTEIN"/>
    <property type="match status" value="1"/>
</dbReference>
<feature type="transmembrane region" description="Helical" evidence="6">
    <location>
        <begin position="437"/>
        <end position="461"/>
    </location>
</feature>
<dbReference type="GO" id="GO:0016020">
    <property type="term" value="C:membrane"/>
    <property type="evidence" value="ECO:0007669"/>
    <property type="project" value="UniProtKB-SubCell"/>
</dbReference>
<feature type="transmembrane region" description="Helical" evidence="6">
    <location>
        <begin position="411"/>
        <end position="431"/>
    </location>
</feature>
<dbReference type="FunFam" id="1.20.1250.20:FF:000106">
    <property type="entry name" value="MFS transporter, putative"/>
    <property type="match status" value="1"/>
</dbReference>
<evidence type="ECO:0000256" key="2">
    <source>
        <dbReference type="ARBA" id="ARBA00022448"/>
    </source>
</evidence>
<keyword evidence="5 6" id="KW-0472">Membrane</keyword>
<dbReference type="InterPro" id="IPR011701">
    <property type="entry name" value="MFS"/>
</dbReference>
<feature type="transmembrane region" description="Helical" evidence="6">
    <location>
        <begin position="266"/>
        <end position="288"/>
    </location>
</feature>
<keyword evidence="4 6" id="KW-1133">Transmembrane helix</keyword>
<reference evidence="8" key="1">
    <citation type="journal article" date="2015" name="BMC Genomics">
        <title>Draft genome of a commonly misdiagnosed multidrug resistant pathogen Candida auris.</title>
        <authorList>
            <person name="Chatterjee S."/>
            <person name="Alampalli S.V."/>
            <person name="Nageshan R.K."/>
            <person name="Chettiar S.T."/>
            <person name="Joshi S."/>
            <person name="Tatu U.S."/>
        </authorList>
    </citation>
    <scope>NUCLEOTIDE SEQUENCE [LARGE SCALE GENOMIC DNA]</scope>
    <source>
        <strain evidence="8">6684</strain>
    </source>
</reference>
<evidence type="ECO:0000256" key="5">
    <source>
        <dbReference type="ARBA" id="ARBA00023136"/>
    </source>
</evidence>
<evidence type="ECO:0000256" key="6">
    <source>
        <dbReference type="SAM" id="Phobius"/>
    </source>
</evidence>
<keyword evidence="2" id="KW-0813">Transport</keyword>
<evidence type="ECO:0000256" key="4">
    <source>
        <dbReference type="ARBA" id="ARBA00022989"/>
    </source>
</evidence>
<evidence type="ECO:0008006" key="9">
    <source>
        <dbReference type="Google" id="ProtNLM"/>
    </source>
</evidence>
<feature type="transmembrane region" description="Helical" evidence="6">
    <location>
        <begin position="505"/>
        <end position="528"/>
    </location>
</feature>
<dbReference type="GO" id="GO:0022857">
    <property type="term" value="F:transmembrane transporter activity"/>
    <property type="evidence" value="ECO:0007669"/>
    <property type="project" value="InterPro"/>
</dbReference>
<evidence type="ECO:0000313" key="8">
    <source>
        <dbReference type="Proteomes" id="UP000037122"/>
    </source>
</evidence>
<dbReference type="EMBL" id="LGST01000062">
    <property type="protein sequence ID" value="KND95971.1"/>
    <property type="molecule type" value="Genomic_DNA"/>
</dbReference>
<dbReference type="FunFam" id="1.20.1250.20:FF:000247">
    <property type="entry name" value="MFS general substrate transporter"/>
    <property type="match status" value="1"/>
</dbReference>
<evidence type="ECO:0000256" key="1">
    <source>
        <dbReference type="ARBA" id="ARBA00004141"/>
    </source>
</evidence>
<evidence type="ECO:0000313" key="7">
    <source>
        <dbReference type="EMBL" id="KND95971.1"/>
    </source>
</evidence>
<dbReference type="Proteomes" id="UP000037122">
    <property type="component" value="Unassembled WGS sequence"/>
</dbReference>
<feature type="transmembrane region" description="Helical" evidence="6">
    <location>
        <begin position="203"/>
        <end position="222"/>
    </location>
</feature>
<gene>
    <name evidence="7" type="ORF">QG37_07683</name>
</gene>
<name>A0A0L0NP95_CANAR</name>
<feature type="transmembrane region" description="Helical" evidence="6">
    <location>
        <begin position="234"/>
        <end position="254"/>
    </location>
</feature>
<dbReference type="PANTHER" id="PTHR43791">
    <property type="entry name" value="PERMEASE-RELATED"/>
    <property type="match status" value="1"/>
</dbReference>
<dbReference type="InterPro" id="IPR036259">
    <property type="entry name" value="MFS_trans_sf"/>
</dbReference>
<dbReference type="Pfam" id="PF07690">
    <property type="entry name" value="MFS_1"/>
    <property type="match status" value="1"/>
</dbReference>
<dbReference type="VEuPathDB" id="FungiDB:B9J08_004533"/>
<evidence type="ECO:0000256" key="3">
    <source>
        <dbReference type="ARBA" id="ARBA00022692"/>
    </source>
</evidence>
<feature type="transmembrane region" description="Helical" evidence="6">
    <location>
        <begin position="344"/>
        <end position="369"/>
    </location>
</feature>
<dbReference type="VEuPathDB" id="FungiDB:CJJ07_003524"/>
<comment type="subcellular location">
    <subcellularLocation>
        <location evidence="1">Membrane</location>
        <topology evidence="1">Multi-pass membrane protein</topology>
    </subcellularLocation>
</comment>
<feature type="transmembrane region" description="Helical" evidence="6">
    <location>
        <begin position="381"/>
        <end position="399"/>
    </location>
</feature>